<dbReference type="EMBL" id="FMXQ01000010">
    <property type="protein sequence ID" value="SDB53370.1"/>
    <property type="molecule type" value="Genomic_DNA"/>
</dbReference>
<evidence type="ECO:0000256" key="1">
    <source>
        <dbReference type="SAM" id="MobiDB-lite"/>
    </source>
</evidence>
<dbReference type="Proteomes" id="UP000199071">
    <property type="component" value="Unassembled WGS sequence"/>
</dbReference>
<organism evidence="3 4">
    <name type="scientific">Bauldia litoralis</name>
    <dbReference type="NCBI Taxonomy" id="665467"/>
    <lineage>
        <taxon>Bacteria</taxon>
        <taxon>Pseudomonadati</taxon>
        <taxon>Pseudomonadota</taxon>
        <taxon>Alphaproteobacteria</taxon>
        <taxon>Hyphomicrobiales</taxon>
        <taxon>Kaistiaceae</taxon>
        <taxon>Bauldia</taxon>
    </lineage>
</organism>
<name>A0A1G6E7R8_9HYPH</name>
<feature type="compositionally biased region" description="Basic and acidic residues" evidence="1">
    <location>
        <begin position="556"/>
        <end position="584"/>
    </location>
</feature>
<dbReference type="InterPro" id="IPR027417">
    <property type="entry name" value="P-loop_NTPase"/>
</dbReference>
<dbReference type="STRING" id="665467.SAMN02982931_04227"/>
<dbReference type="OrthoDB" id="235631at2"/>
<evidence type="ECO:0000259" key="2">
    <source>
        <dbReference type="Pfam" id="PF20703"/>
    </source>
</evidence>
<keyword evidence="4" id="KW-1185">Reference proteome</keyword>
<evidence type="ECO:0000313" key="4">
    <source>
        <dbReference type="Proteomes" id="UP000199071"/>
    </source>
</evidence>
<dbReference type="Pfam" id="PF20703">
    <property type="entry name" value="nSTAND1"/>
    <property type="match status" value="1"/>
</dbReference>
<dbReference type="SUPFAM" id="SSF52540">
    <property type="entry name" value="P-loop containing nucleoside triphosphate hydrolases"/>
    <property type="match status" value="1"/>
</dbReference>
<evidence type="ECO:0000313" key="3">
    <source>
        <dbReference type="EMBL" id="SDB53370.1"/>
    </source>
</evidence>
<gene>
    <name evidence="3" type="ORF">SAMN02982931_04227</name>
</gene>
<reference evidence="3 4" key="1">
    <citation type="submission" date="2016-10" db="EMBL/GenBank/DDBJ databases">
        <authorList>
            <person name="de Groot N.N."/>
        </authorList>
    </citation>
    <scope>NUCLEOTIDE SEQUENCE [LARGE SCALE GENOMIC DNA]</scope>
    <source>
        <strain evidence="3 4">ATCC 35022</strain>
    </source>
</reference>
<dbReference type="SUPFAM" id="SSF69322">
    <property type="entry name" value="Tricorn protease domain 2"/>
    <property type="match status" value="1"/>
</dbReference>
<feature type="domain" description="Novel STAND NTPase 1" evidence="2">
    <location>
        <begin position="11"/>
        <end position="435"/>
    </location>
</feature>
<dbReference type="RefSeq" id="WP_090879784.1">
    <property type="nucleotide sequence ID" value="NZ_FMXQ01000010.1"/>
</dbReference>
<feature type="region of interest" description="Disordered" evidence="1">
    <location>
        <begin position="556"/>
        <end position="589"/>
    </location>
</feature>
<protein>
    <recommendedName>
        <fullName evidence="2">Novel STAND NTPase 1 domain-containing protein</fullName>
    </recommendedName>
</protein>
<dbReference type="InterPro" id="IPR049052">
    <property type="entry name" value="nSTAND1"/>
</dbReference>
<accession>A0A1G6E7R8</accession>
<sequence length="2283" mass="245600">MIEQITGRIAYPGLRPFTRDEFDLFFGRENCVDQMVDTLAASRFLAVLGTSGSGKSSLVRTGLLNALELGFLASAGSDWQIADLRPRGHPIRSLAVALLDLQGETEPDEGEIEILSSFLRRGPRSLVEWYQAGHLPEGANLLILVDQFEELFRYEDYSGREEAEAFVALLIEAARETELPLHVVITMRSEYLGACTLIEALPDFINRGLYLTPRMTREECRQAIDGPAGVCGFEIEDALINRLLNDLTDFAPWEAGGGHDQRRRLGRRADQLPLMQHVLNLLWQRARSRSEENIVLTLADYDAAGHLGGALDKHADEVAAGIDPAHADVIDTVFRSLVTGRTVIDAVRRPTRFGELVELAGDRRESVAAVIEAFRVPGVNFLTPEAPEAIHDDTFIDISHESLIRQWRRLSRCLDDEAQSADAWNQLLSRAERFAAGSGGLLADLDLDNLVAWWRRTNPTQAWAARYGNNFDEARQFLEDSQTAETERKHREEDDQRKLIEAEEAARTGGRFKRLSGALAAAVVLAAVGAGAALYLWREANQQATIATEQATIADEQRQEAERQRQLADGQREEAEKQRQRAEEQAALAQREQVEAERLRVVAEQKAQEAAASAVEAKLAQEEASRANAKLIAQQFAGRIGTFHVGVEQSTSAIPTAGSLLSRAAESAYVNDTSEATVENLATVELLRPALAFQATLANATIPETTLPGWGDVSRWRNPPGGPGLTVVIDWSDVDNDTPFYRIVDILGRVIARYPLPDSPTTYEKTPVAAALIGPDIPAGFIATGDGNIWAAFGARGDFTRYTDGSEGETERIDDVRYDPVGERLYIAYVAKASDGTSSVPRAMILDRDGDDWSTWSKVVDLELAAPMIGVPPVWIAGIADKALYVVVDNQLTGITASGDHMPFGGLGKVEDAIVTVDGRYIAVQAMAEDCANPAAGAMLNPVACLFLVDRADGEILWRGETQPRIRLQTAHSVGGTNPSIEVVVEIASDGTTHAPGAPWVLNDLWTRKLARVNGEWTDTLKRFDPQEWGTEGFGTPYATVAATGTGYPSSLTREHVAQLFAARALPRIAKFDPRVAPGVDVANTILANHVDDDSFRVVHITEKEAQVYLYRPEIGGFVVDETYTPVPIFCRAGPDKTLGECTFVSAAFSADGETLLLTTNHGEHAFVQRGGEVEWQPSTLGDDSSRRINALSQLAPLDEAGSAFLARGSSGDLLRIRQDAGEAGSIDPVLAADDLWQDIGELDAFTTDPSTGALYVWGNTGLLILGLTGDDALAIERLGHIENNAIADVAALNDGTFAIASSDGRITLHRIEDGEAVEFGRVETGLSSFGAIRLSVANGGVVANAGDDREGLDYWKRSVGYTIDDGKLTQTFAVPWINLVGQLGNGSAVSVDYGPEVFVEPSSLPPDQDLLALTIMREQRSPDDAASQFQNVFQMLGKRPGGGAGAGDQPACRTALAVMARAGDSGAFGDTLNTARRACRMSPEGQALADAANAEGRAGIMALLRLAPSDPYALARLVADLSTEAPDAAAALAAHDPRLATFPTETLVQQLTTGAPMPEALAAAYDDTTGGYDPFDHWLLAVMAEQAVPDKETLADALFHYARAESLFTLAGGAQSRIPEPIAARRAGLARVLADDVVVDVYRRLTTEALTEGPANEGPASLRDVAGWLAGIEAAGADPRALLMLRAIVEEELGDSLASADAEAAATHYRQALRMVVQTEMTLSEEGGMAGRLADVEQLGDKLRATGADDADAAEAAAVVTVIDSEMDVPITANAALRETLHQAVEQLAASDPAVIDFALLQDLRFDFWDYDWQSRAAGVSEGSAPDFLKELVAAEAFVTAILDHVAPGNDRLTAVRGRLRFWLSTLSSEDMPSRDPAEFDRWLDGAIADLDSVDPTSLLAWDHALLGAARGYELARAPVGADIAPALSRSLEAFERAIAAPTFREIGDYRRRLVVDGAVRVLNDALTRALEDPRLSGFGPNPGDPDFDRDHVADLAVNAFSLARQREAFRDRADELGLLRDGSGWPLDTPADYYWGFAAAEAGALLGIADGTNGAATGCDRVSAHPHDVTRTTAPVDFSDIDVGVVLAACTRDTPREMFNRARGIGKSSEPDQATILKFLIPAAEAGLPVAYNNLAIMIEALRPDFVSPGDLRTTYSALSLKSAYGALSGLLRSMATDEARETFAWLATKAATLDVAEAHRDLADLLADDLLARGMHLAVAEELFAAEGRNAEADAAGASLAALDLTSDEIVAVRQAASNRERMPLVLVDQTLADQLLGLW</sequence>
<proteinExistence type="predicted"/>